<keyword evidence="3" id="KW-0998">Cell outer membrane</keyword>
<dbReference type="InterPro" id="IPR036942">
    <property type="entry name" value="Beta-barrel_TonB_sf"/>
</dbReference>
<evidence type="ECO:0000256" key="4">
    <source>
        <dbReference type="RuleBase" id="RU003357"/>
    </source>
</evidence>
<reference evidence="9" key="1">
    <citation type="submission" date="2016-02" db="EMBL/GenBank/DDBJ databases">
        <authorList>
            <person name="Schultz-Johansen M."/>
            <person name="Glaring M.A."/>
            <person name="Bech P.K."/>
            <person name="Stougaard P."/>
        </authorList>
    </citation>
    <scope>NUCLEOTIDE SEQUENCE [LARGE SCALE GENOMIC DNA]</scope>
    <source>
        <strain evidence="9">S66</strain>
    </source>
</reference>
<comment type="similarity">
    <text evidence="4">Belongs to the TonB-dependent receptor family.</text>
</comment>
<keyword evidence="8" id="KW-0675">Receptor</keyword>
<dbReference type="Pfam" id="PF00593">
    <property type="entry name" value="TonB_dep_Rec_b-barrel"/>
    <property type="match status" value="1"/>
</dbReference>
<dbReference type="InterPro" id="IPR037066">
    <property type="entry name" value="Plug_dom_sf"/>
</dbReference>
<dbReference type="InterPro" id="IPR000531">
    <property type="entry name" value="Beta-barrel_TonB"/>
</dbReference>
<dbReference type="PANTHER" id="PTHR47234">
    <property type="match status" value="1"/>
</dbReference>
<dbReference type="STRING" id="1799789.AX660_06105"/>
<dbReference type="AlphaFoldDB" id="A0A136A316"/>
<evidence type="ECO:0000256" key="5">
    <source>
        <dbReference type="SAM" id="SignalP"/>
    </source>
</evidence>
<dbReference type="Gene3D" id="2.40.170.20">
    <property type="entry name" value="TonB-dependent receptor, beta-barrel domain"/>
    <property type="match status" value="1"/>
</dbReference>
<protein>
    <submittedName>
        <fullName evidence="8">TonB-dependent receptor</fullName>
    </submittedName>
</protein>
<evidence type="ECO:0000259" key="6">
    <source>
        <dbReference type="Pfam" id="PF00593"/>
    </source>
</evidence>
<dbReference type="InterPro" id="IPR012910">
    <property type="entry name" value="Plug_dom"/>
</dbReference>
<keyword evidence="4" id="KW-0798">TonB box</keyword>
<dbReference type="SUPFAM" id="SSF56935">
    <property type="entry name" value="Porins"/>
    <property type="match status" value="1"/>
</dbReference>
<dbReference type="PROSITE" id="PS51257">
    <property type="entry name" value="PROKAR_LIPOPROTEIN"/>
    <property type="match status" value="1"/>
</dbReference>
<dbReference type="PANTHER" id="PTHR47234:SF2">
    <property type="entry name" value="TONB-DEPENDENT RECEPTOR"/>
    <property type="match status" value="1"/>
</dbReference>
<comment type="subcellular location">
    <subcellularLocation>
        <location evidence="1 4">Cell outer membrane</location>
    </subcellularLocation>
</comment>
<feature type="signal peptide" evidence="5">
    <location>
        <begin position="1"/>
        <end position="30"/>
    </location>
</feature>
<accession>A0A136A316</accession>
<comment type="caution">
    <text evidence="8">The sequence shown here is derived from an EMBL/GenBank/DDBJ whole genome shotgun (WGS) entry which is preliminary data.</text>
</comment>
<dbReference type="Gene3D" id="2.170.130.10">
    <property type="entry name" value="TonB-dependent receptor, plug domain"/>
    <property type="match status" value="1"/>
</dbReference>
<proteinExistence type="inferred from homology"/>
<evidence type="ECO:0000259" key="7">
    <source>
        <dbReference type="Pfam" id="PF07715"/>
    </source>
</evidence>
<dbReference type="GO" id="GO:0009279">
    <property type="term" value="C:cell outer membrane"/>
    <property type="evidence" value="ECO:0007669"/>
    <property type="project" value="UniProtKB-SubCell"/>
</dbReference>
<sequence>MKIHTSARLRRSSYGVMLALGCITSLSAFAQDNSASLLEDEVEETIEKVVVTGSRIKRAEFSSASPIQVIDGAISREMGLFDATEMLQGTTQAAGLQIDNTFGGFVLDNGPGSSTIGFRGLGAGRTLVLINGRRVAPAGVGGAPVSPDINLIPGVMIERIENLFDGASTVYGSDAIAGVANVILRKDVDGFDFEASHKAPQSGGGQETTLSAMYGKSGDNYSFNLAAEYYDRKSQSYAQNDFASNCDELYYEGDDGGIYQEYRGIGPTAEAPDACDIFPLTNRASHAGFFGSLYYTPGKSNIGVPGWSESTTSLGNIPYINGTVAADSNGDGIDDIAIYDGNGDGLLDFNFQDPFYSLGRTDYVNSADWVSPVRRFSLFANGDYLFQDKNDTRFFYEALYANRASDVFSPGGQLFQTVGINNPYNPCGTDPINAVNCYAGTGLDAFFGDTPSTMQPIVSIRNDRDTNVVDVYQYRLVGGIEGNIGALDNFAQGSWFYEISANYSASKGKNSIVGISEANLVYSLENSVRNADGTITCGSGCVPVNMFAPNIYQEGGGNFSEAETEYLMTSREIETEIKQTVLSGFISGDLYKLPWNSEIVPIVVGAEFRKDEIITDANDVASQGLLWGYFSDEGADGSRNIREVYFETELPLLRGKKFAEELTVTAAGRWTDESFYDPESIYSLKAVYRPNEWLTIRGTRGTSYRAPNLRERFLNGTSGFSTISDPCVVPDAARDADITVGGTETYNAENDTRSPRVLTSCAANGVDATALGLRTDDSLGFTASTSTEVSTGGTQELQPEKSLSKTYGFIIEQPFSEEFDLTFSMTKYKIEITDSVAEPSGAFIVSQCFNNIDVPDGTSGFCDSIVRDSSTGRLSSINASFVNIGLEGSEGIDYNIFYEQEFVVGDRALGVILDLQATKLESAEQDILGVYDDNYGEPVYPEWRASGRLSLSYNDFRLSWRTSFIGKGETDDPDDFDTYTPCDGLTVTCRPVYYTENYTNHSVSLNYTADNYSVTAGIQNVFNDAPPKVDGGGVFSTRNIPLGVGYDLYGRSAYLSVGYTF</sequence>
<dbReference type="RefSeq" id="WP_068372421.1">
    <property type="nucleotide sequence ID" value="NZ_LSNE01000003.1"/>
</dbReference>
<feature type="domain" description="TonB-dependent receptor-like beta-barrel" evidence="6">
    <location>
        <begin position="539"/>
        <end position="1021"/>
    </location>
</feature>
<dbReference type="Pfam" id="PF07715">
    <property type="entry name" value="Plug"/>
    <property type="match status" value="1"/>
</dbReference>
<feature type="domain" description="TonB-dependent receptor plug" evidence="7">
    <location>
        <begin position="62"/>
        <end position="179"/>
    </location>
</feature>
<evidence type="ECO:0000256" key="3">
    <source>
        <dbReference type="ARBA" id="ARBA00023237"/>
    </source>
</evidence>
<dbReference type="EMBL" id="LSNE01000003">
    <property type="protein sequence ID" value="KXI29622.1"/>
    <property type="molecule type" value="Genomic_DNA"/>
</dbReference>
<evidence type="ECO:0000313" key="8">
    <source>
        <dbReference type="EMBL" id="KXI29622.1"/>
    </source>
</evidence>
<evidence type="ECO:0000313" key="9">
    <source>
        <dbReference type="Proteomes" id="UP000070299"/>
    </source>
</evidence>
<name>A0A136A316_9ALTE</name>
<feature type="chain" id="PRO_5007469336" evidence="5">
    <location>
        <begin position="31"/>
        <end position="1061"/>
    </location>
</feature>
<evidence type="ECO:0000256" key="2">
    <source>
        <dbReference type="ARBA" id="ARBA00023136"/>
    </source>
</evidence>
<keyword evidence="5" id="KW-0732">Signal</keyword>
<organism evidence="8 9">
    <name type="scientific">Paraglaciecola hydrolytica</name>
    <dbReference type="NCBI Taxonomy" id="1799789"/>
    <lineage>
        <taxon>Bacteria</taxon>
        <taxon>Pseudomonadati</taxon>
        <taxon>Pseudomonadota</taxon>
        <taxon>Gammaproteobacteria</taxon>
        <taxon>Alteromonadales</taxon>
        <taxon>Alteromonadaceae</taxon>
        <taxon>Paraglaciecola</taxon>
    </lineage>
</organism>
<gene>
    <name evidence="8" type="ORF">AX660_06105</name>
</gene>
<keyword evidence="9" id="KW-1185">Reference proteome</keyword>
<dbReference type="Proteomes" id="UP000070299">
    <property type="component" value="Unassembled WGS sequence"/>
</dbReference>
<keyword evidence="2 4" id="KW-0472">Membrane</keyword>
<evidence type="ECO:0000256" key="1">
    <source>
        <dbReference type="ARBA" id="ARBA00004442"/>
    </source>
</evidence>
<dbReference type="OrthoDB" id="176248at2"/>